<dbReference type="Pfam" id="PF03099">
    <property type="entry name" value="BPL_LplA_LipB"/>
    <property type="match status" value="1"/>
</dbReference>
<evidence type="ECO:0000256" key="1">
    <source>
        <dbReference type="ARBA" id="ARBA00022598"/>
    </source>
</evidence>
<feature type="domain" description="BPL/LPL catalytic" evidence="2">
    <location>
        <begin position="9"/>
        <end position="126"/>
    </location>
</feature>
<dbReference type="InterPro" id="IPR004143">
    <property type="entry name" value="BPL_LPL_catalytic"/>
</dbReference>
<name>A0A1W1BM64_9ZZZZ</name>
<dbReference type="Gene3D" id="3.30.930.10">
    <property type="entry name" value="Bira Bifunctional Protein, Domain 2"/>
    <property type="match status" value="1"/>
</dbReference>
<dbReference type="EMBL" id="FPHG01000025">
    <property type="protein sequence ID" value="SFV54638.1"/>
    <property type="molecule type" value="Genomic_DNA"/>
</dbReference>
<dbReference type="InterPro" id="IPR045864">
    <property type="entry name" value="aa-tRNA-synth_II/BPL/LPL"/>
</dbReference>
<accession>A0A1W1BM64</accession>
<organism evidence="3">
    <name type="scientific">hydrothermal vent metagenome</name>
    <dbReference type="NCBI Taxonomy" id="652676"/>
    <lineage>
        <taxon>unclassified sequences</taxon>
        <taxon>metagenomes</taxon>
        <taxon>ecological metagenomes</taxon>
    </lineage>
</organism>
<dbReference type="InterPro" id="IPR004408">
    <property type="entry name" value="Biotin_CoA_COase_ligase"/>
</dbReference>
<dbReference type="NCBIfam" id="TIGR00121">
    <property type="entry name" value="birA_ligase"/>
    <property type="match status" value="1"/>
</dbReference>
<gene>
    <name evidence="3" type="ORF">MNB_SV-9-969</name>
</gene>
<proteinExistence type="predicted"/>
<dbReference type="SUPFAM" id="SSF55681">
    <property type="entry name" value="Class II aaRS and biotin synthetases"/>
    <property type="match status" value="1"/>
</dbReference>
<evidence type="ECO:0000259" key="2">
    <source>
        <dbReference type="Pfam" id="PF03099"/>
    </source>
</evidence>
<dbReference type="PANTHER" id="PTHR12835:SF5">
    <property type="entry name" value="BIOTIN--PROTEIN LIGASE"/>
    <property type="match status" value="1"/>
</dbReference>
<evidence type="ECO:0000313" key="3">
    <source>
        <dbReference type="EMBL" id="SFV54638.1"/>
    </source>
</evidence>
<sequence>MEIYSFDELESTQTYLIDKIKDGTCSVPSAVITTMQTNGIGSRDNSWNGEKNNFFASMAINISSLPSDLPLASSSIYFSWIMRDVLIDFGIDVWLKWPNDFYYKNNKIGGTITKKIDDKIIFGIGLNLKDSENEYSSLNTDIKALDILKAYIRSLLLYPKWKDIFLKYKIEFEKSKDFSVHIENNKTSLENAKLNKDGSLLIDGKILFSLR</sequence>
<dbReference type="PANTHER" id="PTHR12835">
    <property type="entry name" value="BIOTIN PROTEIN LIGASE"/>
    <property type="match status" value="1"/>
</dbReference>
<dbReference type="NCBIfam" id="NF006294">
    <property type="entry name" value="PRK08477.1"/>
    <property type="match status" value="1"/>
</dbReference>
<dbReference type="AlphaFoldDB" id="A0A1W1BM64"/>
<dbReference type="EC" id="6.3.4.15" evidence="3"/>
<keyword evidence="1 3" id="KW-0436">Ligase</keyword>
<protein>
    <submittedName>
        <fullName evidence="3">Biotin-protein ligase</fullName>
        <ecNumber evidence="3">6.3.4.15</ecNumber>
    </submittedName>
</protein>
<reference evidence="3" key="1">
    <citation type="submission" date="2016-10" db="EMBL/GenBank/DDBJ databases">
        <authorList>
            <person name="de Groot N.N."/>
        </authorList>
    </citation>
    <scope>NUCLEOTIDE SEQUENCE</scope>
</reference>
<dbReference type="GO" id="GO:0005737">
    <property type="term" value="C:cytoplasm"/>
    <property type="evidence" value="ECO:0007669"/>
    <property type="project" value="TreeGrafter"/>
</dbReference>
<dbReference type="GO" id="GO:0004077">
    <property type="term" value="F:biotin--[biotin carboxyl-carrier protein] ligase activity"/>
    <property type="evidence" value="ECO:0007669"/>
    <property type="project" value="UniProtKB-EC"/>
</dbReference>